<dbReference type="PROSITE" id="PS50011">
    <property type="entry name" value="PROTEIN_KINASE_DOM"/>
    <property type="match status" value="1"/>
</dbReference>
<dbReference type="Pfam" id="PF01657">
    <property type="entry name" value="Stress-antifung"/>
    <property type="match status" value="4"/>
</dbReference>
<accession>A0A8B8K3I6</accession>
<feature type="domain" description="Gnk2-homologous" evidence="20">
    <location>
        <begin position="379"/>
        <end position="477"/>
    </location>
</feature>
<feature type="domain" description="Gnk2-homologous" evidence="20">
    <location>
        <begin position="136"/>
        <end position="241"/>
    </location>
</feature>
<evidence type="ECO:0000256" key="11">
    <source>
        <dbReference type="ARBA" id="ARBA00022989"/>
    </source>
</evidence>
<reference evidence="21" key="1">
    <citation type="journal article" date="2019" name="Toxins">
        <title>Detection of Abrin-Like and Prepropulchellin-Like Toxin Genes and Transcripts Using Whole Genome Sequencing and Full-Length Transcript Sequencing of Abrus precatorius.</title>
        <authorList>
            <person name="Hovde B.T."/>
            <person name="Daligault H.E."/>
            <person name="Hanschen E.R."/>
            <person name="Kunde Y.A."/>
            <person name="Johnson M.B."/>
            <person name="Starkenburg S.R."/>
            <person name="Johnson S.L."/>
        </authorList>
    </citation>
    <scope>NUCLEOTIDE SEQUENCE [LARGE SCALE GENOMIC DNA]</scope>
</reference>
<dbReference type="SUPFAM" id="SSF56112">
    <property type="entry name" value="Protein kinase-like (PK-like)"/>
    <property type="match status" value="1"/>
</dbReference>
<dbReference type="Pfam" id="PF00069">
    <property type="entry name" value="Pkinase"/>
    <property type="match status" value="1"/>
</dbReference>
<evidence type="ECO:0000259" key="20">
    <source>
        <dbReference type="PROSITE" id="PS51473"/>
    </source>
</evidence>
<evidence type="ECO:0000256" key="6">
    <source>
        <dbReference type="ARBA" id="ARBA00022729"/>
    </source>
</evidence>
<evidence type="ECO:0000256" key="10">
    <source>
        <dbReference type="ARBA" id="ARBA00022840"/>
    </source>
</evidence>
<evidence type="ECO:0000256" key="4">
    <source>
        <dbReference type="ARBA" id="ARBA00022679"/>
    </source>
</evidence>
<keyword evidence="13" id="KW-0675">Receptor</keyword>
<evidence type="ECO:0000256" key="2">
    <source>
        <dbReference type="ARBA" id="ARBA00022527"/>
    </source>
</evidence>
<protein>
    <submittedName>
        <fullName evidence="22">Cysteine-rich receptor-like protein kinase 7</fullName>
    </submittedName>
</protein>
<dbReference type="Gene3D" id="3.30.430.20">
    <property type="entry name" value="Gnk2 domain, C-X8-C-X2-C motif"/>
    <property type="match status" value="4"/>
</dbReference>
<evidence type="ECO:0000256" key="7">
    <source>
        <dbReference type="ARBA" id="ARBA00022737"/>
    </source>
</evidence>
<dbReference type="Gene3D" id="1.10.510.10">
    <property type="entry name" value="Transferase(Phosphotransferase) domain 1"/>
    <property type="match status" value="1"/>
</dbReference>
<feature type="domain" description="Gnk2-homologous" evidence="20">
    <location>
        <begin position="247"/>
        <end position="354"/>
    </location>
</feature>
<dbReference type="KEGG" id="aprc:113852296"/>
<dbReference type="SMART" id="SM00220">
    <property type="entry name" value="S_TKc"/>
    <property type="match status" value="1"/>
</dbReference>
<evidence type="ECO:0000256" key="17">
    <source>
        <dbReference type="PROSITE-ProRule" id="PRU10141"/>
    </source>
</evidence>
<dbReference type="InterPro" id="IPR002902">
    <property type="entry name" value="GNK2"/>
</dbReference>
<feature type="transmembrane region" description="Helical" evidence="18">
    <location>
        <begin position="617"/>
        <end position="637"/>
    </location>
</feature>
<dbReference type="CDD" id="cd14066">
    <property type="entry name" value="STKc_IRAK"/>
    <property type="match status" value="1"/>
</dbReference>
<evidence type="ECO:0000256" key="5">
    <source>
        <dbReference type="ARBA" id="ARBA00022692"/>
    </source>
</evidence>
<comment type="subcellular location">
    <subcellularLocation>
        <location evidence="1">Membrane</location>
        <topology evidence="1">Single-pass membrane protein</topology>
    </subcellularLocation>
</comment>
<keyword evidence="8 17" id="KW-0547">Nucleotide-binding</keyword>
<evidence type="ECO:0000256" key="9">
    <source>
        <dbReference type="ARBA" id="ARBA00022777"/>
    </source>
</evidence>
<sequence length="1005" mass="113398">MAVCLVGGAKRFELSFHIREYSKGREGEGEEWKDKDMDCNVSVVSSVRGKSNNGAVVGSFRREIEEGGVDSETPDDFCAWNRHRLVGTLGGSSVCRWIVQEEVRPMNSTMPSKPLDLLFFILVISFNFPITESQEAPFVFQFCPEILYTVNSTYQSNLMTLLSSLSSNAATTTFYNTTVKTPSETIYGLFMCRGDVPVNLCKQCILNATHRLSSSDSQCYLSKQAIIWYDECMVRYSSTSFFSDPQTVPEFYSWNMAKISNTSNFMNLLVDTMKQTSNCAASSPLGNRYATNEANISEIQTLYCLAQCTQDLSPQDCSNCLAKATSLLRFCCEDKQGGRVLFPSCNIRYELYPFYRVTSKQLGPVPETKYSQNDSACSQVPAYISHNCSTNENDMAFKPNRSTLLYYMSRNATNATEFQTKVGTMNGLFMCRGDMTRSLCKQCVENAIDKVSVVCDLSSEAIVWYNDCLVRYSNRSFLSRVETSPRVVKLNVTNPEAINSYSFAFTLSTKLADMANETGDSIDRYKTGTLKLNENQTLYIVAQCTRDLSSSDCGGCLSDVIGSAIPWSRLGSVGGMVLYPSCYLRFDLFQFYAHFDFPTHAPTQQQTEKRVVRSRTIIWITVSTIVSAILFSSGYYLKRRKGRKNYKTVLKENFGHESTVLEPLQFDLTTIEAATNNFSLENKIGKGGFGEVYKGILDDGRHIAVKRLSKSSKQGAEEFKNEILLIAKLQHRNLVAFIGFCLEEQEKILIYEYVTNKSLDYILFDTQQQNLLSWNERYKIIGGIARGILYLHEYSRLKVIHRDLKPSNILLDENMNPKISDFGLARIVEIDQHEGSTNRIVGTYGYMSPEYAMLGQFSEKSDVFSFGVMILEIITGKKNIASYDSSRIADGLLSFVWREWRKQTPLNIVDPKLRENYSKFEAIKCIQIGLLCVQENPDARPTILAIVSYLSSHSIELPSPQEPAFILHNKMDSKIVTHESCSSQSANNSIPLSVNEMSISEFYPR</sequence>
<dbReference type="FunFam" id="3.30.200.20:FF:000727">
    <property type="entry name" value="Cysteine-rich RLK (RECEPTOR-like protein kinase) 23"/>
    <property type="match status" value="1"/>
</dbReference>
<dbReference type="InterPro" id="IPR017441">
    <property type="entry name" value="Protein_kinase_ATP_BS"/>
</dbReference>
<dbReference type="Gene3D" id="3.30.200.20">
    <property type="entry name" value="Phosphorylase Kinase, domain 1"/>
    <property type="match status" value="1"/>
</dbReference>
<dbReference type="PANTHER" id="PTHR27002:SF402">
    <property type="entry name" value="CYSTEINE-RICH RECEPTOR-KINASE-LIKE PROTEIN"/>
    <property type="match status" value="1"/>
</dbReference>
<feature type="binding site" evidence="17">
    <location>
        <position position="706"/>
    </location>
    <ligand>
        <name>ATP</name>
        <dbReference type="ChEBI" id="CHEBI:30616"/>
    </ligand>
</feature>
<keyword evidence="12 18" id="KW-0472">Membrane</keyword>
<keyword evidence="14" id="KW-0325">Glycoprotein</keyword>
<evidence type="ECO:0000313" key="21">
    <source>
        <dbReference type="Proteomes" id="UP000694853"/>
    </source>
</evidence>
<feature type="domain" description="Gnk2-homologous" evidence="20">
    <location>
        <begin position="483"/>
        <end position="591"/>
    </location>
</feature>
<organism evidence="21 22">
    <name type="scientific">Abrus precatorius</name>
    <name type="common">Indian licorice</name>
    <name type="synonym">Glycine abrus</name>
    <dbReference type="NCBI Taxonomy" id="3816"/>
    <lineage>
        <taxon>Eukaryota</taxon>
        <taxon>Viridiplantae</taxon>
        <taxon>Streptophyta</taxon>
        <taxon>Embryophyta</taxon>
        <taxon>Tracheophyta</taxon>
        <taxon>Spermatophyta</taxon>
        <taxon>Magnoliopsida</taxon>
        <taxon>eudicotyledons</taxon>
        <taxon>Gunneridae</taxon>
        <taxon>Pentapetalae</taxon>
        <taxon>rosids</taxon>
        <taxon>fabids</taxon>
        <taxon>Fabales</taxon>
        <taxon>Fabaceae</taxon>
        <taxon>Papilionoideae</taxon>
        <taxon>50 kb inversion clade</taxon>
        <taxon>NPAAA clade</taxon>
        <taxon>indigoferoid/millettioid clade</taxon>
        <taxon>Abreae</taxon>
        <taxon>Abrus</taxon>
    </lineage>
</organism>
<evidence type="ECO:0000313" key="22">
    <source>
        <dbReference type="RefSeq" id="XP_027338332.1"/>
    </source>
</evidence>
<dbReference type="InterPro" id="IPR011009">
    <property type="entry name" value="Kinase-like_dom_sf"/>
</dbReference>
<keyword evidence="21" id="KW-1185">Reference proteome</keyword>
<evidence type="ECO:0000256" key="18">
    <source>
        <dbReference type="SAM" id="Phobius"/>
    </source>
</evidence>
<dbReference type="GeneID" id="113852296"/>
<comment type="catalytic activity">
    <reaction evidence="16">
        <text>L-threonyl-[protein] + ATP = O-phospho-L-threonyl-[protein] + ADP + H(+)</text>
        <dbReference type="Rhea" id="RHEA:46608"/>
        <dbReference type="Rhea" id="RHEA-COMP:11060"/>
        <dbReference type="Rhea" id="RHEA-COMP:11605"/>
        <dbReference type="ChEBI" id="CHEBI:15378"/>
        <dbReference type="ChEBI" id="CHEBI:30013"/>
        <dbReference type="ChEBI" id="CHEBI:30616"/>
        <dbReference type="ChEBI" id="CHEBI:61977"/>
        <dbReference type="ChEBI" id="CHEBI:456216"/>
    </reaction>
</comment>
<dbReference type="InterPro" id="IPR008271">
    <property type="entry name" value="Ser/Thr_kinase_AS"/>
</dbReference>
<keyword evidence="7" id="KW-0677">Repeat</keyword>
<comment type="catalytic activity">
    <reaction evidence="15">
        <text>L-seryl-[protein] + ATP = O-phospho-L-seryl-[protein] + ADP + H(+)</text>
        <dbReference type="Rhea" id="RHEA:17989"/>
        <dbReference type="Rhea" id="RHEA-COMP:9863"/>
        <dbReference type="Rhea" id="RHEA-COMP:11604"/>
        <dbReference type="ChEBI" id="CHEBI:15378"/>
        <dbReference type="ChEBI" id="CHEBI:29999"/>
        <dbReference type="ChEBI" id="CHEBI:30616"/>
        <dbReference type="ChEBI" id="CHEBI:83421"/>
        <dbReference type="ChEBI" id="CHEBI:456216"/>
    </reaction>
</comment>
<dbReference type="PANTHER" id="PTHR27002">
    <property type="entry name" value="RECEPTOR-LIKE SERINE/THREONINE-PROTEIN KINASE SD1-8"/>
    <property type="match status" value="1"/>
</dbReference>
<keyword evidence="5 18" id="KW-0812">Transmembrane</keyword>
<keyword evidence="2" id="KW-0723">Serine/threonine-protein kinase</keyword>
<dbReference type="AlphaFoldDB" id="A0A8B8K3I6"/>
<keyword evidence="11 18" id="KW-1133">Transmembrane helix</keyword>
<dbReference type="InterPro" id="IPR000719">
    <property type="entry name" value="Prot_kinase_dom"/>
</dbReference>
<dbReference type="InterPro" id="IPR038408">
    <property type="entry name" value="GNK2_sf"/>
</dbReference>
<evidence type="ECO:0000256" key="15">
    <source>
        <dbReference type="ARBA" id="ARBA00047558"/>
    </source>
</evidence>
<evidence type="ECO:0000256" key="8">
    <source>
        <dbReference type="ARBA" id="ARBA00022741"/>
    </source>
</evidence>
<name>A0A8B8K3I6_ABRPR</name>
<evidence type="ECO:0000256" key="16">
    <source>
        <dbReference type="ARBA" id="ARBA00047951"/>
    </source>
</evidence>
<dbReference type="PROSITE" id="PS00108">
    <property type="entry name" value="PROTEIN_KINASE_ST"/>
    <property type="match status" value="1"/>
</dbReference>
<dbReference type="PROSITE" id="PS00107">
    <property type="entry name" value="PROTEIN_KINASE_ATP"/>
    <property type="match status" value="1"/>
</dbReference>
<evidence type="ECO:0000259" key="19">
    <source>
        <dbReference type="PROSITE" id="PS50011"/>
    </source>
</evidence>
<dbReference type="GO" id="GO:0004674">
    <property type="term" value="F:protein serine/threonine kinase activity"/>
    <property type="evidence" value="ECO:0007669"/>
    <property type="project" value="UniProtKB-KW"/>
</dbReference>
<feature type="domain" description="Protein kinase" evidence="19">
    <location>
        <begin position="678"/>
        <end position="956"/>
    </location>
</feature>
<gene>
    <name evidence="22" type="primary">LOC113852296</name>
</gene>
<dbReference type="Proteomes" id="UP000694853">
    <property type="component" value="Unplaced"/>
</dbReference>
<dbReference type="GO" id="GO:0042742">
    <property type="term" value="P:defense response to bacterium"/>
    <property type="evidence" value="ECO:0007669"/>
    <property type="project" value="TreeGrafter"/>
</dbReference>
<dbReference type="OrthoDB" id="1405566at2759"/>
<keyword evidence="6" id="KW-0732">Signal</keyword>
<keyword evidence="9" id="KW-0418">Kinase</keyword>
<dbReference type="RefSeq" id="XP_027338332.1">
    <property type="nucleotide sequence ID" value="XM_027482531.1"/>
</dbReference>
<keyword evidence="10 17" id="KW-0067">ATP-binding</keyword>
<dbReference type="FunFam" id="3.30.430.20:FF:000012">
    <property type="entry name" value="Cysteine-rich receptor-like protein kinase 25"/>
    <property type="match status" value="2"/>
</dbReference>
<proteinExistence type="predicted"/>
<evidence type="ECO:0000256" key="12">
    <source>
        <dbReference type="ARBA" id="ARBA00023136"/>
    </source>
</evidence>
<evidence type="ECO:0000256" key="3">
    <source>
        <dbReference type="ARBA" id="ARBA00022553"/>
    </source>
</evidence>
<keyword evidence="4" id="KW-0808">Transferase</keyword>
<dbReference type="GO" id="GO:0005524">
    <property type="term" value="F:ATP binding"/>
    <property type="evidence" value="ECO:0007669"/>
    <property type="project" value="UniProtKB-UniRule"/>
</dbReference>
<evidence type="ECO:0000256" key="14">
    <source>
        <dbReference type="ARBA" id="ARBA00023180"/>
    </source>
</evidence>
<dbReference type="FunFam" id="3.30.430.20:FF:000013">
    <property type="entry name" value="Cysteine-rich RLK (RECEPTOR-like protein kinase) 23"/>
    <property type="match status" value="1"/>
</dbReference>
<dbReference type="GO" id="GO:0005886">
    <property type="term" value="C:plasma membrane"/>
    <property type="evidence" value="ECO:0007669"/>
    <property type="project" value="TreeGrafter"/>
</dbReference>
<evidence type="ECO:0000256" key="1">
    <source>
        <dbReference type="ARBA" id="ARBA00004167"/>
    </source>
</evidence>
<dbReference type="FunFam" id="1.10.510.10:FF:000129">
    <property type="entry name" value="cysteine-rich receptor-like protein kinase 10"/>
    <property type="match status" value="1"/>
</dbReference>
<evidence type="ECO:0000256" key="13">
    <source>
        <dbReference type="ARBA" id="ARBA00023170"/>
    </source>
</evidence>
<keyword evidence="3" id="KW-0597">Phosphoprotein</keyword>
<dbReference type="PROSITE" id="PS51473">
    <property type="entry name" value="GNK2"/>
    <property type="match status" value="4"/>
</dbReference>
<reference evidence="22" key="2">
    <citation type="submission" date="2025-08" db="UniProtKB">
        <authorList>
            <consortium name="RefSeq"/>
        </authorList>
    </citation>
    <scope>IDENTIFICATION</scope>
    <source>
        <tissue evidence="22">Young leaves</tissue>
    </source>
</reference>
<dbReference type="CDD" id="cd23509">
    <property type="entry name" value="Gnk2-like"/>
    <property type="match status" value="4"/>
</dbReference>